<dbReference type="Proteomes" id="UP001165960">
    <property type="component" value="Unassembled WGS sequence"/>
</dbReference>
<comment type="caution">
    <text evidence="1">The sequence shown here is derived from an EMBL/GenBank/DDBJ whole genome shotgun (WGS) entry which is preliminary data.</text>
</comment>
<reference evidence="1" key="1">
    <citation type="submission" date="2022-04" db="EMBL/GenBank/DDBJ databases">
        <title>Genome of the entomopathogenic fungus Entomophthora muscae.</title>
        <authorList>
            <person name="Elya C."/>
            <person name="Lovett B.R."/>
            <person name="Lee E."/>
            <person name="Macias A.M."/>
            <person name="Hajek A.E."/>
            <person name="De Bivort B.L."/>
            <person name="Kasson M.T."/>
            <person name="De Fine Licht H.H."/>
            <person name="Stajich J.E."/>
        </authorList>
    </citation>
    <scope>NUCLEOTIDE SEQUENCE</scope>
    <source>
        <strain evidence="1">Berkeley</strain>
    </source>
</reference>
<keyword evidence="2" id="KW-1185">Reference proteome</keyword>
<accession>A0ACC2SN19</accession>
<organism evidence="1 2">
    <name type="scientific">Entomophthora muscae</name>
    <dbReference type="NCBI Taxonomy" id="34485"/>
    <lineage>
        <taxon>Eukaryota</taxon>
        <taxon>Fungi</taxon>
        <taxon>Fungi incertae sedis</taxon>
        <taxon>Zoopagomycota</taxon>
        <taxon>Entomophthoromycotina</taxon>
        <taxon>Entomophthoromycetes</taxon>
        <taxon>Entomophthorales</taxon>
        <taxon>Entomophthoraceae</taxon>
        <taxon>Entomophthora</taxon>
    </lineage>
</organism>
<evidence type="ECO:0000313" key="1">
    <source>
        <dbReference type="EMBL" id="KAJ9063766.1"/>
    </source>
</evidence>
<protein>
    <submittedName>
        <fullName evidence="1">Transcription factor TFIIE beta subunit, TFIIEB, Tfa2, variant 2</fullName>
    </submittedName>
</protein>
<sequence length="237" mass="26921">MSLRDQLASFKQKVSSQAVDLKPRVSSLGRGPLGLKRTTEDRIREQAEKEAQEKRAAAKLRGDDEQESDDATQNEPEPIAFRLSLKYEIINMLKDDRSAKSLQEISQKCGVDISNDSKLIEDLKINPKITFNESSNTFEFKPTFNVETADQLYELTKERYYLNIFKEDPKTPIGIDIKELEDAPVDVKPLVNELIASGKILVIRGKEDAPKVIFYNEYTEPCDMDKGTSNTIYIQPV</sequence>
<proteinExistence type="predicted"/>
<dbReference type="EMBL" id="QTSX02004672">
    <property type="protein sequence ID" value="KAJ9063766.1"/>
    <property type="molecule type" value="Genomic_DNA"/>
</dbReference>
<evidence type="ECO:0000313" key="2">
    <source>
        <dbReference type="Proteomes" id="UP001165960"/>
    </source>
</evidence>
<gene>
    <name evidence="1" type="primary">tfa2</name>
    <name evidence="1" type="ORF">DSO57_1037600</name>
</gene>
<name>A0ACC2SN19_9FUNG</name>